<proteinExistence type="predicted"/>
<evidence type="ECO:0000313" key="3">
    <source>
        <dbReference type="Proteomes" id="UP000693868"/>
    </source>
</evidence>
<protein>
    <submittedName>
        <fullName evidence="2">Uncharacterized protein</fullName>
    </submittedName>
</protein>
<name>A0A8E5EBM0_9CAUD</name>
<dbReference type="Proteomes" id="UP000693868">
    <property type="component" value="Segment"/>
</dbReference>
<accession>A0A8E5EBM0</accession>
<organism evidence="2 3">
    <name type="scientific">Tenacibaculum phage Gundel_1</name>
    <dbReference type="NCBI Taxonomy" id="2745672"/>
    <lineage>
        <taxon>Viruses</taxon>
        <taxon>Duplodnaviria</taxon>
        <taxon>Heunggongvirae</taxon>
        <taxon>Uroviricota</taxon>
        <taxon>Caudoviricetes</taxon>
        <taxon>Pachyviridae</taxon>
        <taxon>Gundelvirus</taxon>
        <taxon>Gundelvirus Gundel</taxon>
    </lineage>
</organism>
<reference evidence="2" key="1">
    <citation type="submission" date="2020-07" db="EMBL/GenBank/DDBJ databases">
        <title>Highly diverse flavobacterial phages as mortality factor during North Sea spring blooms.</title>
        <authorList>
            <person name="Bartlau N."/>
            <person name="Wichels A."/>
            <person name="Krohne G."/>
            <person name="Adriaenssens E.M."/>
            <person name="Heins A."/>
            <person name="Fuchs B.M."/>
            <person name="Amann R."/>
            <person name="Moraru C."/>
        </authorList>
    </citation>
    <scope>NUCLEOTIDE SEQUENCE</scope>
</reference>
<sequence>MVKEYKQQLKDHITALEKGYDNLILILKEDVEKDDEGKIALKDDKIKSYADGILKAAQASDDFLLRIKTKKTELEELENEGEPIPKEKDKPKNSQNPINKRLQ</sequence>
<evidence type="ECO:0000313" key="2">
    <source>
        <dbReference type="EMBL" id="QQV91511.1"/>
    </source>
</evidence>
<gene>
    <name evidence="2" type="ORF">Gundel1_75</name>
</gene>
<dbReference type="EMBL" id="MT732474">
    <property type="protein sequence ID" value="QQV91511.1"/>
    <property type="molecule type" value="Genomic_DNA"/>
</dbReference>
<feature type="compositionally biased region" description="Polar residues" evidence="1">
    <location>
        <begin position="93"/>
        <end position="103"/>
    </location>
</feature>
<keyword evidence="3" id="KW-1185">Reference proteome</keyword>
<evidence type="ECO:0000256" key="1">
    <source>
        <dbReference type="SAM" id="MobiDB-lite"/>
    </source>
</evidence>
<feature type="compositionally biased region" description="Basic and acidic residues" evidence="1">
    <location>
        <begin position="83"/>
        <end position="92"/>
    </location>
</feature>
<feature type="region of interest" description="Disordered" evidence="1">
    <location>
        <begin position="75"/>
        <end position="103"/>
    </location>
</feature>